<dbReference type="Proteomes" id="UP000030634">
    <property type="component" value="Chromosome"/>
</dbReference>
<accession>A0A0A7KKH7</accession>
<dbReference type="PROSITE" id="PS51482">
    <property type="entry name" value="DEGV"/>
    <property type="match status" value="1"/>
</dbReference>
<dbReference type="KEGG" id="dsw:QR90_07930"/>
<evidence type="ECO:0000313" key="3">
    <source>
        <dbReference type="Proteomes" id="UP000030634"/>
    </source>
</evidence>
<evidence type="ECO:0000256" key="1">
    <source>
        <dbReference type="ARBA" id="ARBA00023121"/>
    </source>
</evidence>
<name>A0A0A7KKH7_9DEIO</name>
<organism evidence="2 3">
    <name type="scientific">Deinococcus radiopugnans</name>
    <dbReference type="NCBI Taxonomy" id="57497"/>
    <lineage>
        <taxon>Bacteria</taxon>
        <taxon>Thermotogati</taxon>
        <taxon>Deinococcota</taxon>
        <taxon>Deinococci</taxon>
        <taxon>Deinococcales</taxon>
        <taxon>Deinococcaceae</taxon>
        <taxon>Deinococcus</taxon>
    </lineage>
</organism>
<reference evidence="3" key="1">
    <citation type="submission" date="2014-11" db="EMBL/GenBank/DDBJ databases">
        <title>Hymenobacter sp. DG25B genome submission.</title>
        <authorList>
            <person name="Jung H.-Y."/>
            <person name="Kim M.K."/>
            <person name="Srinivasan S."/>
            <person name="Lim S."/>
        </authorList>
    </citation>
    <scope>NUCLEOTIDE SEQUENCE [LARGE SCALE GENOMIC DNA]</scope>
    <source>
        <strain evidence="3">DY59</strain>
    </source>
</reference>
<dbReference type="Pfam" id="PF02645">
    <property type="entry name" value="DegV"/>
    <property type="match status" value="1"/>
</dbReference>
<dbReference type="InterPro" id="IPR043168">
    <property type="entry name" value="DegV_C"/>
</dbReference>
<protein>
    <submittedName>
        <fullName evidence="2">Fatty acid-binding protein DegV</fullName>
    </submittedName>
</protein>
<proteinExistence type="predicted"/>
<dbReference type="InterPro" id="IPR003797">
    <property type="entry name" value="DegV"/>
</dbReference>
<dbReference type="Gene3D" id="3.30.1180.10">
    <property type="match status" value="1"/>
</dbReference>
<evidence type="ECO:0000313" key="2">
    <source>
        <dbReference type="EMBL" id="AIZ45058.1"/>
    </source>
</evidence>
<dbReference type="RefSeq" id="WP_039683669.1">
    <property type="nucleotide sequence ID" value="NZ_CP010028.1"/>
</dbReference>
<gene>
    <name evidence="2" type="ORF">QR90_07930</name>
</gene>
<dbReference type="InterPro" id="IPR050270">
    <property type="entry name" value="DegV_domain_contain"/>
</dbReference>
<dbReference type="HOGENOM" id="CLU_048251_0_1_0"/>
<dbReference type="PANTHER" id="PTHR33434">
    <property type="entry name" value="DEGV DOMAIN-CONTAINING PROTEIN DR_1986-RELATED"/>
    <property type="match status" value="1"/>
</dbReference>
<keyword evidence="1" id="KW-0446">Lipid-binding</keyword>
<dbReference type="EMBL" id="CP010028">
    <property type="protein sequence ID" value="AIZ45058.1"/>
    <property type="molecule type" value="Genomic_DNA"/>
</dbReference>
<dbReference type="GO" id="GO:0008289">
    <property type="term" value="F:lipid binding"/>
    <property type="evidence" value="ECO:0007669"/>
    <property type="project" value="UniProtKB-KW"/>
</dbReference>
<dbReference type="STRING" id="1182571.QR90_07930"/>
<dbReference type="NCBIfam" id="TIGR00762">
    <property type="entry name" value="DegV"/>
    <property type="match status" value="1"/>
</dbReference>
<dbReference type="PANTHER" id="PTHR33434:SF2">
    <property type="entry name" value="FATTY ACID-BINDING PROTEIN TM_1468"/>
    <property type="match status" value="1"/>
</dbReference>
<dbReference type="AlphaFoldDB" id="A0A0A7KKH7"/>
<dbReference type="Gene3D" id="3.40.50.10170">
    <property type="match status" value="1"/>
</dbReference>
<sequence length="279" mass="29953">MIAVLTDSTCDLPLEDARKLGVHIIPLTVHMQERDLLDWQEVDPDAVYHHMKSGGTASTTPVAVAAFAARYRELLDTHDEVVSIHLSGKLSETVEHARRAVTLLNMERRIHVVDSGLASSPLAEAVLAARTAILSGGDPASAVLAARAVCDQIHTEFSVLSLDYLRRSGRIGRTQAFFGNALGLRPILGFEGGELKALRRCKADHAIPDMLGGLRARFGDQPLSISVIHAGRDSGRIQALRHAVTTSGLNVKQARMQLMGPVIGAHVGPGTFGFMARPA</sequence>
<dbReference type="SUPFAM" id="SSF82549">
    <property type="entry name" value="DAK1/DegV-like"/>
    <property type="match status" value="1"/>
</dbReference>